<dbReference type="AlphaFoldDB" id="A0ABD1Z337"/>
<sequence length="248" mass="28318">MEETPEDMSGKWPAICLTCLPPAFPGKCIVTWKRWWRKLWEAGGTNRVKLWIWKLLQKAFFTGERAEKMRVASDPCSRCKLAVESVPHLFHDCNNSQVQWSKLLELMTKAGVSMRVPHGLLNIINEALTMKKKGGPLIYLLYSITTTIWRDRNQAQFNNKILSMPFRISLEQARVELEGSLNAKSSAIRWQHRIDALDVVNKLISSANSLRPRPGHARTSDTSEHPKVRSERNEQGDINFQTSPRAGP</sequence>
<feature type="compositionally biased region" description="Basic and acidic residues" evidence="1">
    <location>
        <begin position="218"/>
        <end position="235"/>
    </location>
</feature>
<comment type="caution">
    <text evidence="3">The sequence shown here is derived from an EMBL/GenBank/DDBJ whole genome shotgun (WGS) entry which is preliminary data.</text>
</comment>
<dbReference type="Pfam" id="PF13966">
    <property type="entry name" value="zf-RVT"/>
    <property type="match status" value="1"/>
</dbReference>
<dbReference type="Proteomes" id="UP001605036">
    <property type="component" value="Unassembled WGS sequence"/>
</dbReference>
<evidence type="ECO:0000259" key="2">
    <source>
        <dbReference type="Pfam" id="PF13966"/>
    </source>
</evidence>
<dbReference type="InterPro" id="IPR026960">
    <property type="entry name" value="RVT-Znf"/>
</dbReference>
<protein>
    <recommendedName>
        <fullName evidence="2">Reverse transcriptase zinc-binding domain-containing protein</fullName>
    </recommendedName>
</protein>
<proteinExistence type="predicted"/>
<organism evidence="3 4">
    <name type="scientific">Riccia fluitans</name>
    <dbReference type="NCBI Taxonomy" id="41844"/>
    <lineage>
        <taxon>Eukaryota</taxon>
        <taxon>Viridiplantae</taxon>
        <taxon>Streptophyta</taxon>
        <taxon>Embryophyta</taxon>
        <taxon>Marchantiophyta</taxon>
        <taxon>Marchantiopsida</taxon>
        <taxon>Marchantiidae</taxon>
        <taxon>Marchantiales</taxon>
        <taxon>Ricciaceae</taxon>
        <taxon>Riccia</taxon>
    </lineage>
</organism>
<evidence type="ECO:0000256" key="1">
    <source>
        <dbReference type="SAM" id="MobiDB-lite"/>
    </source>
</evidence>
<reference evidence="3 4" key="1">
    <citation type="submission" date="2024-09" db="EMBL/GenBank/DDBJ databases">
        <title>Chromosome-scale assembly of Riccia fluitans.</title>
        <authorList>
            <person name="Paukszto L."/>
            <person name="Sawicki J."/>
            <person name="Karawczyk K."/>
            <person name="Piernik-Szablinska J."/>
            <person name="Szczecinska M."/>
            <person name="Mazdziarz M."/>
        </authorList>
    </citation>
    <scope>NUCLEOTIDE SEQUENCE [LARGE SCALE GENOMIC DNA]</scope>
    <source>
        <strain evidence="3">Rf_01</strain>
        <tissue evidence="3">Aerial parts of the thallus</tissue>
    </source>
</reference>
<feature type="domain" description="Reverse transcriptase zinc-binding" evidence="2">
    <location>
        <begin position="34"/>
        <end position="100"/>
    </location>
</feature>
<evidence type="ECO:0000313" key="4">
    <source>
        <dbReference type="Proteomes" id="UP001605036"/>
    </source>
</evidence>
<dbReference type="EMBL" id="JBHFFA010000002">
    <property type="protein sequence ID" value="KAL2642193.1"/>
    <property type="molecule type" value="Genomic_DNA"/>
</dbReference>
<evidence type="ECO:0000313" key="3">
    <source>
        <dbReference type="EMBL" id="KAL2642193.1"/>
    </source>
</evidence>
<keyword evidence="4" id="KW-1185">Reference proteome</keyword>
<feature type="compositionally biased region" description="Polar residues" evidence="1">
    <location>
        <begin position="236"/>
        <end position="248"/>
    </location>
</feature>
<gene>
    <name evidence="3" type="ORF">R1flu_009780</name>
</gene>
<feature type="region of interest" description="Disordered" evidence="1">
    <location>
        <begin position="208"/>
        <end position="248"/>
    </location>
</feature>
<name>A0ABD1Z337_9MARC</name>
<accession>A0ABD1Z337</accession>